<evidence type="ECO:0000256" key="5">
    <source>
        <dbReference type="SAM" id="MobiDB-lite"/>
    </source>
</evidence>
<gene>
    <name evidence="7" type="ORF">BDZ90DRAFT_216871</name>
</gene>
<dbReference type="InterPro" id="IPR051617">
    <property type="entry name" value="UNC-93-like_regulator"/>
</dbReference>
<comment type="subcellular location">
    <subcellularLocation>
        <location evidence="1">Membrane</location>
        <topology evidence="1">Multi-pass membrane protein</topology>
    </subcellularLocation>
</comment>
<dbReference type="OrthoDB" id="196103at2759"/>
<proteinExistence type="predicted"/>
<keyword evidence="2 6" id="KW-0812">Transmembrane</keyword>
<feature type="transmembrane region" description="Helical" evidence="6">
    <location>
        <begin position="296"/>
        <end position="315"/>
    </location>
</feature>
<evidence type="ECO:0000313" key="8">
    <source>
        <dbReference type="Proteomes" id="UP000245884"/>
    </source>
</evidence>
<feature type="transmembrane region" description="Helical" evidence="6">
    <location>
        <begin position="267"/>
        <end position="284"/>
    </location>
</feature>
<organism evidence="7 8">
    <name type="scientific">Jaminaea rosea</name>
    <dbReference type="NCBI Taxonomy" id="1569628"/>
    <lineage>
        <taxon>Eukaryota</taxon>
        <taxon>Fungi</taxon>
        <taxon>Dikarya</taxon>
        <taxon>Basidiomycota</taxon>
        <taxon>Ustilaginomycotina</taxon>
        <taxon>Exobasidiomycetes</taxon>
        <taxon>Microstromatales</taxon>
        <taxon>Microstromatales incertae sedis</taxon>
        <taxon>Jaminaea</taxon>
    </lineage>
</organism>
<dbReference type="EMBL" id="KZ819663">
    <property type="protein sequence ID" value="PWN29801.1"/>
    <property type="molecule type" value="Genomic_DNA"/>
</dbReference>
<feature type="transmembrane region" description="Helical" evidence="6">
    <location>
        <begin position="76"/>
        <end position="97"/>
    </location>
</feature>
<dbReference type="Gene3D" id="1.20.1250.20">
    <property type="entry name" value="MFS general substrate transporter like domains"/>
    <property type="match status" value="1"/>
</dbReference>
<evidence type="ECO:0000256" key="1">
    <source>
        <dbReference type="ARBA" id="ARBA00004141"/>
    </source>
</evidence>
<keyword evidence="8" id="KW-1185">Reference proteome</keyword>
<dbReference type="PANTHER" id="PTHR23294">
    <property type="entry name" value="ET TRANSLATION PRODUCT-RELATED"/>
    <property type="match status" value="1"/>
</dbReference>
<feature type="transmembrane region" description="Helical" evidence="6">
    <location>
        <begin position="399"/>
        <end position="424"/>
    </location>
</feature>
<evidence type="ECO:0000256" key="3">
    <source>
        <dbReference type="ARBA" id="ARBA00022989"/>
    </source>
</evidence>
<evidence type="ECO:0008006" key="9">
    <source>
        <dbReference type="Google" id="ProtNLM"/>
    </source>
</evidence>
<feature type="transmembrane region" description="Helical" evidence="6">
    <location>
        <begin position="139"/>
        <end position="162"/>
    </location>
</feature>
<feature type="transmembrane region" description="Helical" evidence="6">
    <location>
        <begin position="174"/>
        <end position="192"/>
    </location>
</feature>
<evidence type="ECO:0000256" key="6">
    <source>
        <dbReference type="SAM" id="Phobius"/>
    </source>
</evidence>
<protein>
    <recommendedName>
        <fullName evidence="9">MFS general substrate transporter</fullName>
    </recommendedName>
</protein>
<feature type="transmembrane region" description="Helical" evidence="6">
    <location>
        <begin position="52"/>
        <end position="69"/>
    </location>
</feature>
<dbReference type="PANTHER" id="PTHR23294:SF59">
    <property type="entry name" value="UNC93-LIKE PROTEIN C922.05C"/>
    <property type="match status" value="1"/>
</dbReference>
<feature type="transmembrane region" description="Helical" evidence="6">
    <location>
        <begin position="12"/>
        <end position="32"/>
    </location>
</feature>
<name>A0A316UZR7_9BASI</name>
<dbReference type="AlphaFoldDB" id="A0A316UZR7"/>
<evidence type="ECO:0000313" key="7">
    <source>
        <dbReference type="EMBL" id="PWN29801.1"/>
    </source>
</evidence>
<feature type="transmembrane region" description="Helical" evidence="6">
    <location>
        <begin position="230"/>
        <end position="247"/>
    </location>
</feature>
<reference evidence="7 8" key="1">
    <citation type="journal article" date="2018" name="Mol. Biol. Evol.">
        <title>Broad Genomic Sampling Reveals a Smut Pathogenic Ancestry of the Fungal Clade Ustilaginomycotina.</title>
        <authorList>
            <person name="Kijpornyongpan T."/>
            <person name="Mondo S.J."/>
            <person name="Barry K."/>
            <person name="Sandor L."/>
            <person name="Lee J."/>
            <person name="Lipzen A."/>
            <person name="Pangilinan J."/>
            <person name="LaButti K."/>
            <person name="Hainaut M."/>
            <person name="Henrissat B."/>
            <person name="Grigoriev I.V."/>
            <person name="Spatafora J.W."/>
            <person name="Aime M.C."/>
        </authorList>
    </citation>
    <scope>NUCLEOTIDE SEQUENCE [LARGE SCALE GENOMIC DNA]</scope>
    <source>
        <strain evidence="7 8">MCA 5214</strain>
    </source>
</reference>
<dbReference type="RefSeq" id="XP_025364413.1">
    <property type="nucleotide sequence ID" value="XM_025504291.1"/>
</dbReference>
<dbReference type="GO" id="GO:0016020">
    <property type="term" value="C:membrane"/>
    <property type="evidence" value="ECO:0007669"/>
    <property type="project" value="UniProtKB-SubCell"/>
</dbReference>
<evidence type="ECO:0000256" key="2">
    <source>
        <dbReference type="ARBA" id="ARBA00022692"/>
    </source>
</evidence>
<feature type="region of interest" description="Disordered" evidence="5">
    <location>
        <begin position="458"/>
        <end position="484"/>
    </location>
</feature>
<keyword evidence="4 6" id="KW-0472">Membrane</keyword>
<dbReference type="InterPro" id="IPR010291">
    <property type="entry name" value="Ion_channel_UNC-93"/>
</dbReference>
<dbReference type="Pfam" id="PF05978">
    <property type="entry name" value="UNC-93"/>
    <property type="match status" value="1"/>
</dbReference>
<accession>A0A316UZR7</accession>
<sequence>MGRRLARYYANPYTQVSIIGLTAFCCPGMFNALSGMGGGGQVDPQPADKANIALYSTFAVVSFFAGSIHNKLGTRLTLWLGSLGYVVYIAAFLSYNFNQNGGFIVFAGALLGVCASLFWSAQGAVMLSYPTEATKGRAIAIFWTIFNLGAVIGAAVAMGLSWNSPEGSSLGNGTYAAFVAITFIGGLISALLKNPATIVRADGSSVVVPKSTTWRFELVGLYRLLRTDTWILLLFPAFFATNFFYTWQFNVYNARLFTLRTRALNSLLYWLAQIVGSVMLTLVVDRRSLARKMRAWIGWFITLAIVFAVWGGSYAEQLKFSRNEVIERIDVMQSSAYVGLCFLYLFSGIMDSIFQCFTYWLIGALSDDLSKLAIMAGLYKSLQSAGAATAFGLDHAEQPFMVILGVSWALCAVGLLLAVPVIALRVTEHTDPLSEKTAPGRELEVQAATEQGLARTGVVPEALRGGGSETGETVATEDERREKV</sequence>
<evidence type="ECO:0000256" key="4">
    <source>
        <dbReference type="ARBA" id="ARBA00023136"/>
    </source>
</evidence>
<dbReference type="Proteomes" id="UP000245884">
    <property type="component" value="Unassembled WGS sequence"/>
</dbReference>
<dbReference type="GeneID" id="37026114"/>
<dbReference type="InterPro" id="IPR036259">
    <property type="entry name" value="MFS_trans_sf"/>
</dbReference>
<keyword evidence="3 6" id="KW-1133">Transmembrane helix</keyword>
<feature type="transmembrane region" description="Helical" evidence="6">
    <location>
        <begin position="335"/>
        <end position="360"/>
    </location>
</feature>
<dbReference type="SUPFAM" id="SSF103473">
    <property type="entry name" value="MFS general substrate transporter"/>
    <property type="match status" value="1"/>
</dbReference>
<feature type="transmembrane region" description="Helical" evidence="6">
    <location>
        <begin position="103"/>
        <end position="127"/>
    </location>
</feature>